<gene>
    <name evidence="1" type="ORF">MANES_07G092100</name>
</gene>
<name>A0A2C9VLW6_MANES</name>
<protein>
    <submittedName>
        <fullName evidence="1">Uncharacterized protein</fullName>
    </submittedName>
</protein>
<reference evidence="1" key="1">
    <citation type="submission" date="2016-02" db="EMBL/GenBank/DDBJ databases">
        <title>WGS assembly of Manihot esculenta.</title>
        <authorList>
            <person name="Bredeson J.V."/>
            <person name="Prochnik S.E."/>
            <person name="Lyons J.B."/>
            <person name="Schmutz J."/>
            <person name="Grimwood J."/>
            <person name="Vrebalov J."/>
            <person name="Bart R.S."/>
            <person name="Amuge T."/>
            <person name="Ferguson M.E."/>
            <person name="Green R."/>
            <person name="Putnam N."/>
            <person name="Stites J."/>
            <person name="Rounsley S."/>
            <person name="Rokhsar D.S."/>
        </authorList>
    </citation>
    <scope>NUCLEOTIDE SEQUENCE [LARGE SCALE GENOMIC DNA]</scope>
    <source>
        <tissue evidence="1">Leaf</tissue>
    </source>
</reference>
<dbReference type="AlphaFoldDB" id="A0A2C9VLW6"/>
<evidence type="ECO:0000313" key="1">
    <source>
        <dbReference type="EMBL" id="OAY45794.1"/>
    </source>
</evidence>
<proteinExistence type="predicted"/>
<accession>A0A2C9VLW6</accession>
<organism evidence="1">
    <name type="scientific">Manihot esculenta</name>
    <name type="common">Cassava</name>
    <name type="synonym">Jatropha manihot</name>
    <dbReference type="NCBI Taxonomy" id="3983"/>
    <lineage>
        <taxon>Eukaryota</taxon>
        <taxon>Viridiplantae</taxon>
        <taxon>Streptophyta</taxon>
        <taxon>Embryophyta</taxon>
        <taxon>Tracheophyta</taxon>
        <taxon>Spermatophyta</taxon>
        <taxon>Magnoliopsida</taxon>
        <taxon>eudicotyledons</taxon>
        <taxon>Gunneridae</taxon>
        <taxon>Pentapetalae</taxon>
        <taxon>rosids</taxon>
        <taxon>fabids</taxon>
        <taxon>Malpighiales</taxon>
        <taxon>Euphorbiaceae</taxon>
        <taxon>Crotonoideae</taxon>
        <taxon>Manihoteae</taxon>
        <taxon>Manihot</taxon>
    </lineage>
</organism>
<sequence>MAIYKIGFCWSLTKLPVYKPYYHNLEQKTVSVWKTCQSAAFSPWYCKVARSK</sequence>
<dbReference type="EMBL" id="CM004393">
    <property type="protein sequence ID" value="OAY45794.1"/>
    <property type="molecule type" value="Genomic_DNA"/>
</dbReference>